<dbReference type="Pfam" id="PF13910">
    <property type="entry name" value="DUF4209"/>
    <property type="match status" value="1"/>
</dbReference>
<evidence type="ECO:0000313" key="2">
    <source>
        <dbReference type="EMBL" id="CAG8653560.1"/>
    </source>
</evidence>
<keyword evidence="3" id="KW-1185">Reference proteome</keyword>
<dbReference type="PANTHER" id="PTHR31701">
    <property type="entry name" value="ENDOPLASMIC RETICULUM MEMBRANE-ASSOCIATED RNA DEGRADATION PROTEIN"/>
    <property type="match status" value="1"/>
</dbReference>
<dbReference type="InterPro" id="IPR025209">
    <property type="entry name" value="DUF4209"/>
</dbReference>
<feature type="domain" description="DUF4209" evidence="1">
    <location>
        <begin position="138"/>
        <end position="217"/>
    </location>
</feature>
<comment type="caution">
    <text evidence="2">The sequence shown here is derived from an EMBL/GenBank/DDBJ whole genome shotgun (WGS) entry which is preliminary data.</text>
</comment>
<protein>
    <submittedName>
        <fullName evidence="2">11150_t:CDS:1</fullName>
    </submittedName>
</protein>
<feature type="non-terminal residue" evidence="2">
    <location>
        <position position="456"/>
    </location>
</feature>
<organism evidence="2 3">
    <name type="scientific">Paraglomus occultum</name>
    <dbReference type="NCBI Taxonomy" id="144539"/>
    <lineage>
        <taxon>Eukaryota</taxon>
        <taxon>Fungi</taxon>
        <taxon>Fungi incertae sedis</taxon>
        <taxon>Mucoromycota</taxon>
        <taxon>Glomeromycotina</taxon>
        <taxon>Glomeromycetes</taxon>
        <taxon>Paraglomerales</taxon>
        <taxon>Paraglomeraceae</taxon>
        <taxon>Paraglomus</taxon>
    </lineage>
</organism>
<evidence type="ECO:0000313" key="3">
    <source>
        <dbReference type="Proteomes" id="UP000789572"/>
    </source>
</evidence>
<feature type="non-terminal residue" evidence="2">
    <location>
        <position position="1"/>
    </location>
</feature>
<sequence length="456" mass="52759">NLTCNTPKPSSELNDTWISSLTPRVKSLILDFPPFDAADTRLVSRILPDTVTKTIKSRSPYDTVDDTDFQRACLKIKVLAQEAYRWFHNEIQELKDFENMYCEELIWCGEHKITFTKSIELYFAGDNYTALLLITSSLEQLLGDVLHLVNITSQVPPLFRDLLLERPLADILGEDFVFLLRCLFGPPNSMNLRNIIWHGFICEEEFSPTPAIWYYCLIVVLAMSVCAKVKFSEASCEVLIRRHTKKAFTGLYHLPQNFNWDYLTKSDFEQMYELILNECVPHSIPPHIHLLSILNQTFFVIPTTIPTWRRAFEYMYTGQPILFLILALPLLEHSLRRLYICLNQDVSDHRLCTGNVGEYFLTMDVMLRKSVSMQCDIAKVLAQKELVEERKNGIFDQLKGDVMDLLEDLFVHVSGPRLRDRIAHGDYDFTLLCTTSSAHNDPVFAHVVHLIRHLFE</sequence>
<dbReference type="PANTHER" id="PTHR31701:SF2">
    <property type="entry name" value="ENDOPLASMIC RETICULUM MEMBRANE-ASSOCIATED RNA DEGRADATION PROTEIN"/>
    <property type="match status" value="1"/>
</dbReference>
<dbReference type="EMBL" id="CAJVPJ010004588">
    <property type="protein sequence ID" value="CAG8653560.1"/>
    <property type="molecule type" value="Genomic_DNA"/>
</dbReference>
<proteinExistence type="predicted"/>
<name>A0A9N9DYX3_9GLOM</name>
<dbReference type="OrthoDB" id="49386at2759"/>
<gene>
    <name evidence="2" type="ORF">POCULU_LOCUS10081</name>
</gene>
<dbReference type="AlphaFoldDB" id="A0A9N9DYX3"/>
<reference evidence="2" key="1">
    <citation type="submission" date="2021-06" db="EMBL/GenBank/DDBJ databases">
        <authorList>
            <person name="Kallberg Y."/>
            <person name="Tangrot J."/>
            <person name="Rosling A."/>
        </authorList>
    </citation>
    <scope>NUCLEOTIDE SEQUENCE</scope>
    <source>
        <strain evidence="2">IA702</strain>
    </source>
</reference>
<evidence type="ECO:0000259" key="1">
    <source>
        <dbReference type="Pfam" id="PF13910"/>
    </source>
</evidence>
<dbReference type="InterPro" id="IPR039635">
    <property type="entry name" value="ERMARD"/>
</dbReference>
<accession>A0A9N9DYX3</accession>
<dbReference type="Proteomes" id="UP000789572">
    <property type="component" value="Unassembled WGS sequence"/>
</dbReference>